<feature type="domain" description="HD" evidence="10">
    <location>
        <begin position="270"/>
        <end position="373"/>
    </location>
</feature>
<evidence type="ECO:0000256" key="6">
    <source>
        <dbReference type="ARBA" id="ARBA00022741"/>
    </source>
</evidence>
<dbReference type="InterPro" id="IPR003607">
    <property type="entry name" value="HD/PDEase_dom"/>
</dbReference>
<evidence type="ECO:0000256" key="1">
    <source>
        <dbReference type="ARBA" id="ARBA00001946"/>
    </source>
</evidence>
<dbReference type="GO" id="GO:0046872">
    <property type="term" value="F:metal ion binding"/>
    <property type="evidence" value="ECO:0007669"/>
    <property type="project" value="UniProtKB-KW"/>
</dbReference>
<evidence type="ECO:0000313" key="12">
    <source>
        <dbReference type="EMBL" id="CAB4719261.1"/>
    </source>
</evidence>
<evidence type="ECO:0000256" key="2">
    <source>
        <dbReference type="ARBA" id="ARBA00022679"/>
    </source>
</evidence>
<evidence type="ECO:0000256" key="4">
    <source>
        <dbReference type="ARBA" id="ARBA00022695"/>
    </source>
</evidence>
<dbReference type="EMBL" id="CAFBQW010000134">
    <property type="protein sequence ID" value="CAB5067441.1"/>
    <property type="molecule type" value="Genomic_DNA"/>
</dbReference>
<dbReference type="GO" id="GO:0000166">
    <property type="term" value="F:nucleotide binding"/>
    <property type="evidence" value="ECO:0007669"/>
    <property type="project" value="UniProtKB-KW"/>
</dbReference>
<dbReference type="EMBL" id="CAFAAQ010000085">
    <property type="protein sequence ID" value="CAB4809248.1"/>
    <property type="molecule type" value="Genomic_DNA"/>
</dbReference>
<dbReference type="InterPro" id="IPR006674">
    <property type="entry name" value="HD_domain"/>
</dbReference>
<dbReference type="NCBIfam" id="TIGR00277">
    <property type="entry name" value="HDIG"/>
    <property type="match status" value="1"/>
</dbReference>
<dbReference type="NCBIfam" id="TIGR02692">
    <property type="entry name" value="tRNA_CCA_actino"/>
    <property type="match status" value="1"/>
</dbReference>
<evidence type="ECO:0000313" key="13">
    <source>
        <dbReference type="EMBL" id="CAB4809248.1"/>
    </source>
</evidence>
<dbReference type="Pfam" id="PF12627">
    <property type="entry name" value="PolyA_pol_RNAbd"/>
    <property type="match status" value="1"/>
</dbReference>
<evidence type="ECO:0000259" key="9">
    <source>
        <dbReference type="Pfam" id="PF01743"/>
    </source>
</evidence>
<dbReference type="SUPFAM" id="SSF81891">
    <property type="entry name" value="Poly A polymerase C-terminal region-like"/>
    <property type="match status" value="1"/>
</dbReference>
<dbReference type="SUPFAM" id="SSF81301">
    <property type="entry name" value="Nucleotidyltransferase"/>
    <property type="match status" value="1"/>
</dbReference>
<evidence type="ECO:0000259" key="11">
    <source>
        <dbReference type="Pfam" id="PF12627"/>
    </source>
</evidence>
<dbReference type="InterPro" id="IPR050264">
    <property type="entry name" value="Bact_CCA-adding_enz_type3_sf"/>
</dbReference>
<keyword evidence="5" id="KW-0479">Metal-binding</keyword>
<feature type="coiled-coil region" evidence="8">
    <location>
        <begin position="371"/>
        <end position="398"/>
    </location>
</feature>
<organism evidence="14">
    <name type="scientific">freshwater metagenome</name>
    <dbReference type="NCBI Taxonomy" id="449393"/>
    <lineage>
        <taxon>unclassified sequences</taxon>
        <taxon>metagenomes</taxon>
        <taxon>ecological metagenomes</taxon>
    </lineage>
</organism>
<protein>
    <submittedName>
        <fullName evidence="14">Unannotated protein</fullName>
    </submittedName>
</protein>
<name>A0A6J7N6G2_9ZZZZ</name>
<gene>
    <name evidence="12" type="ORF">UFOPK2582_01848</name>
    <name evidence="13" type="ORF">UFOPK3046_01037</name>
    <name evidence="14" type="ORF">UFOPK3914_01488</name>
    <name evidence="15" type="ORF">UFOPK4173_01509</name>
    <name evidence="16" type="ORF">UFOPK4354_01209</name>
</gene>
<feature type="domain" description="tRNA nucleotidyltransferase/poly(A) polymerase RNA and SrmB- binding" evidence="11">
    <location>
        <begin position="187"/>
        <end position="243"/>
    </location>
</feature>
<dbReference type="InterPro" id="IPR006675">
    <property type="entry name" value="HDIG_dom"/>
</dbReference>
<sequence>MIPARAKQELDALAPLGEVFQNNNKRLYLVGGRVRDLLLDRQGPSNDVDLTTDALPEEVKALVRPLASAVWATGERFGTIGCEIDGCTYEITTHRAETYSPDSRKPEVQFTSEIHADLSRRDFTVNAMAIEITGDQPTLIDPFDGLKDLAEGVLRTPISPEESFSDDPLRMMRAARFISSYSLQAVPELLVAVQSMADRLSIVSSERIRDELCKLVVVADPSDGLYFLHDTGLAAHFFPELPAMRLEQDPIHRHKDVLTHTIAVVAQAPAELLVRLAALFHDIAKPATRAIGPNGVSFHHHEVVGARMTRERMKALKFSNEMVAQISQLVYLHLRFHTYDMGWSDSAVRRFVRDAGELLPELLALTRADCTTRNQRKADALNRRIDDLELRIAQLGEQEELKSIRPDLNGREVMDHLGLTQGQVVGKALSYLLELRLERGPVSEEQAVADLDAWWAQQPENPAGTASL</sequence>
<evidence type="ECO:0000313" key="16">
    <source>
        <dbReference type="EMBL" id="CAB5067441.1"/>
    </source>
</evidence>
<proteinExistence type="predicted"/>
<dbReference type="Gene3D" id="3.30.460.10">
    <property type="entry name" value="Beta Polymerase, domain 2"/>
    <property type="match status" value="1"/>
</dbReference>
<dbReference type="AlphaFoldDB" id="A0A6J7N6G2"/>
<evidence type="ECO:0000256" key="7">
    <source>
        <dbReference type="ARBA" id="ARBA00022842"/>
    </source>
</evidence>
<dbReference type="Pfam" id="PF01743">
    <property type="entry name" value="PolyA_pol"/>
    <property type="match status" value="1"/>
</dbReference>
<keyword evidence="7" id="KW-0460">Magnesium</keyword>
<keyword evidence="2" id="KW-0808">Transferase</keyword>
<dbReference type="CDD" id="cd00077">
    <property type="entry name" value="HDc"/>
    <property type="match status" value="1"/>
</dbReference>
<keyword evidence="6" id="KW-0547">Nucleotide-binding</keyword>
<dbReference type="InterPro" id="IPR002646">
    <property type="entry name" value="PolA_pol_head_dom"/>
</dbReference>
<dbReference type="InterPro" id="IPR014065">
    <property type="entry name" value="tRNA_adenylyltransferase"/>
</dbReference>
<keyword evidence="3" id="KW-0819">tRNA processing</keyword>
<dbReference type="Pfam" id="PF01966">
    <property type="entry name" value="HD"/>
    <property type="match status" value="1"/>
</dbReference>
<evidence type="ECO:0000256" key="3">
    <source>
        <dbReference type="ARBA" id="ARBA00022694"/>
    </source>
</evidence>
<dbReference type="EMBL" id="CAFBOG010000157">
    <property type="protein sequence ID" value="CAB4989030.1"/>
    <property type="molecule type" value="Genomic_DNA"/>
</dbReference>
<evidence type="ECO:0000256" key="5">
    <source>
        <dbReference type="ARBA" id="ARBA00022723"/>
    </source>
</evidence>
<dbReference type="EMBL" id="CAEZXS010000331">
    <property type="protein sequence ID" value="CAB4719261.1"/>
    <property type="molecule type" value="Genomic_DNA"/>
</dbReference>
<evidence type="ECO:0000256" key="8">
    <source>
        <dbReference type="SAM" id="Coils"/>
    </source>
</evidence>
<evidence type="ECO:0000313" key="14">
    <source>
        <dbReference type="EMBL" id="CAB4989030.1"/>
    </source>
</evidence>
<dbReference type="GO" id="GO:0008033">
    <property type="term" value="P:tRNA processing"/>
    <property type="evidence" value="ECO:0007669"/>
    <property type="project" value="UniProtKB-KW"/>
</dbReference>
<dbReference type="CDD" id="cd05398">
    <property type="entry name" value="NT_ClassII-CCAase"/>
    <property type="match status" value="1"/>
</dbReference>
<accession>A0A6J7N6G2</accession>
<evidence type="ECO:0000259" key="10">
    <source>
        <dbReference type="Pfam" id="PF01966"/>
    </source>
</evidence>
<dbReference type="InterPro" id="IPR032828">
    <property type="entry name" value="PolyA_RNA-bd"/>
</dbReference>
<keyword evidence="8" id="KW-0175">Coiled coil</keyword>
<dbReference type="GO" id="GO:0000049">
    <property type="term" value="F:tRNA binding"/>
    <property type="evidence" value="ECO:0007669"/>
    <property type="project" value="TreeGrafter"/>
</dbReference>
<keyword evidence="4" id="KW-0548">Nucleotidyltransferase</keyword>
<dbReference type="InterPro" id="IPR043519">
    <property type="entry name" value="NT_sf"/>
</dbReference>
<dbReference type="GO" id="GO:0016779">
    <property type="term" value="F:nucleotidyltransferase activity"/>
    <property type="evidence" value="ECO:0007669"/>
    <property type="project" value="UniProtKB-KW"/>
</dbReference>
<comment type="cofactor">
    <cofactor evidence="1">
        <name>Mg(2+)</name>
        <dbReference type="ChEBI" id="CHEBI:18420"/>
    </cofactor>
</comment>
<dbReference type="EMBL" id="CAFBPW010000206">
    <property type="protein sequence ID" value="CAB5038239.1"/>
    <property type="molecule type" value="Genomic_DNA"/>
</dbReference>
<dbReference type="PANTHER" id="PTHR46173">
    <property type="entry name" value="CCA TRNA NUCLEOTIDYLTRANSFERASE 1, MITOCHONDRIAL"/>
    <property type="match status" value="1"/>
</dbReference>
<evidence type="ECO:0000313" key="15">
    <source>
        <dbReference type="EMBL" id="CAB5038239.1"/>
    </source>
</evidence>
<reference evidence="14" key="1">
    <citation type="submission" date="2020-05" db="EMBL/GenBank/DDBJ databases">
        <authorList>
            <person name="Chiriac C."/>
            <person name="Salcher M."/>
            <person name="Ghai R."/>
            <person name="Kavagutti S V."/>
        </authorList>
    </citation>
    <scope>NUCLEOTIDE SEQUENCE</scope>
</reference>
<feature type="domain" description="Poly A polymerase head" evidence="9">
    <location>
        <begin position="27"/>
        <end position="155"/>
    </location>
</feature>
<dbReference type="PANTHER" id="PTHR46173:SF1">
    <property type="entry name" value="CCA TRNA NUCLEOTIDYLTRANSFERASE 1, MITOCHONDRIAL"/>
    <property type="match status" value="1"/>
</dbReference>
<dbReference type="Gene3D" id="1.10.3090.10">
    <property type="entry name" value="cca-adding enzyme, domain 2"/>
    <property type="match status" value="1"/>
</dbReference>